<accession>A0A8H6JLJ2</accession>
<dbReference type="AlphaFoldDB" id="A0A8H6JLJ2"/>
<dbReference type="EMBL" id="WIGN01000039">
    <property type="protein sequence ID" value="KAF6814941.1"/>
    <property type="molecule type" value="Genomic_DNA"/>
</dbReference>
<name>A0A8H6JLJ2_9PEZI</name>
<evidence type="ECO:0000256" key="1">
    <source>
        <dbReference type="SAM" id="MobiDB-lite"/>
    </source>
</evidence>
<evidence type="ECO:0000313" key="3">
    <source>
        <dbReference type="Proteomes" id="UP000652219"/>
    </source>
</evidence>
<sequence>MTNETLLPVPNSSVFTLSPRCAWYGPGFPIIYIQAPTRRTSCRDLLRAREGVYRTISSPNIVTPTPLGEPDLTLPPLPCPPALQKGCLLNLPVGSKFPAARVLTARFPDVEFAFRLGQSGFAAGAGGSEAAASQATAGGHKRQRLHPPAQHVGLWMEATRAGPGGVDQRVGVGLSWAVMGAFSVSDVITIMWSLDLVNNLRVALPQKLRYEPSKKVFRGALPVSSWRWTADGLKLELLPSCGRPDPRYPAEEGHNFTPVSSHFPQRTQAGEWANAGTTVRGVLISPTLPKAVRAPAVFLWTRVPWPMVSCYSVYTGTINIDLRRLRLWIATLDTSEGSWGLADAHPSPANPLDIGLRLPLSNKLAPENQMPGQGQDDPTRSLGSVYSVTSICLGMSTHGAKYPEAQAAMDGADVRWAPLPTNWGAHPQRWELLGATGTHRRFHSFWKSSMQWKLVGGTVLPAPVAEANGEQRSLNSPGDRGALALHTAAQRSDSDGDGDGDGGVRRTKSMKPEAGKFRGNDLQGSGLMMDDMSRPPILSNGDFVATRDGHRGETTKTMQGRKPCSMLFAVAVK</sequence>
<comment type="caution">
    <text evidence="2">The sequence shown here is derived from an EMBL/GenBank/DDBJ whole genome shotgun (WGS) entry which is preliminary data.</text>
</comment>
<gene>
    <name evidence="2" type="ORF">CSOJ01_03771</name>
</gene>
<dbReference type="Proteomes" id="UP000652219">
    <property type="component" value="Unassembled WGS sequence"/>
</dbReference>
<protein>
    <submittedName>
        <fullName evidence="2">Uncharacterized protein</fullName>
    </submittedName>
</protein>
<feature type="compositionally biased region" description="Basic and acidic residues" evidence="1">
    <location>
        <begin position="510"/>
        <end position="519"/>
    </location>
</feature>
<reference evidence="2 3" key="1">
    <citation type="journal article" date="2020" name="Phytopathology">
        <title>Genome Sequence Resources of Colletotrichum truncatum, C. plurivorum, C. musicola, and C. sojae: Four Species Pathogenic to Soybean (Glycine max).</title>
        <authorList>
            <person name="Rogerio F."/>
            <person name="Boufleur T.R."/>
            <person name="Ciampi-Guillardi M."/>
            <person name="Sukno S.A."/>
            <person name="Thon M.R."/>
            <person name="Massola Junior N.S."/>
            <person name="Baroncelli R."/>
        </authorList>
    </citation>
    <scope>NUCLEOTIDE SEQUENCE [LARGE SCALE GENOMIC DNA]</scope>
    <source>
        <strain evidence="2 3">LFN0009</strain>
    </source>
</reference>
<proteinExistence type="predicted"/>
<feature type="compositionally biased region" description="Basic and acidic residues" evidence="1">
    <location>
        <begin position="545"/>
        <end position="554"/>
    </location>
</feature>
<keyword evidence="3" id="KW-1185">Reference proteome</keyword>
<organism evidence="2 3">
    <name type="scientific">Colletotrichum sojae</name>
    <dbReference type="NCBI Taxonomy" id="2175907"/>
    <lineage>
        <taxon>Eukaryota</taxon>
        <taxon>Fungi</taxon>
        <taxon>Dikarya</taxon>
        <taxon>Ascomycota</taxon>
        <taxon>Pezizomycotina</taxon>
        <taxon>Sordariomycetes</taxon>
        <taxon>Hypocreomycetidae</taxon>
        <taxon>Glomerellales</taxon>
        <taxon>Glomerellaceae</taxon>
        <taxon>Colletotrichum</taxon>
        <taxon>Colletotrichum orchidearum species complex</taxon>
    </lineage>
</organism>
<feature type="region of interest" description="Disordered" evidence="1">
    <location>
        <begin position="488"/>
        <end position="558"/>
    </location>
</feature>
<evidence type="ECO:0000313" key="2">
    <source>
        <dbReference type="EMBL" id="KAF6814941.1"/>
    </source>
</evidence>